<evidence type="ECO:0000256" key="5">
    <source>
        <dbReference type="SAM" id="MobiDB-lite"/>
    </source>
</evidence>
<dbReference type="InterPro" id="IPR017455">
    <property type="entry name" value="Znf_FYVE-rel"/>
</dbReference>
<sequence>MSAEIDDLNRTKNYLEERLIELIRDKDALWQKSDALEFEQKLRAEERWWLVDKETTHCLDCQSQFTWWLRRHHCRLCGRIFCYYCSNNYVMTKQSGKKERCCKECYSEHSAVVERFTAAELSPSDSQPPPPGAAAAAPPEPAPYKPTPRVTVSEPSKRSDEGAFDIITEEEVNGVYDSDTTSQTVSLDGEQDRHPQEALNISVGDMTPDDPEDHVPTVQDSEINLLKSGEITLAVPLSIDDISGFGDGLRELFIKSSSYSVITIEVSDSGPTISWMFSSEPKSISFSVVYRGSADTQVEQSKVLIPLTRCSSHKETIKGQLKVRHAGLYTARL</sequence>
<dbReference type="CDD" id="cd15726">
    <property type="entry name" value="FYVE_FYCO1"/>
    <property type="match status" value="1"/>
</dbReference>
<keyword evidence="1" id="KW-0479">Metal-binding</keyword>
<comment type="caution">
    <text evidence="7">The sequence shown here is derived from an EMBL/GenBank/DDBJ whole genome shotgun (WGS) entry which is preliminary data.</text>
</comment>
<feature type="region of interest" description="Disordered" evidence="5">
    <location>
        <begin position="119"/>
        <end position="164"/>
    </location>
</feature>
<evidence type="ECO:0000256" key="1">
    <source>
        <dbReference type="ARBA" id="ARBA00022723"/>
    </source>
</evidence>
<dbReference type="GO" id="GO:0005776">
    <property type="term" value="C:autophagosome"/>
    <property type="evidence" value="ECO:0007669"/>
    <property type="project" value="TreeGrafter"/>
</dbReference>
<accession>A0A4Z2B4S0</accession>
<keyword evidence="3" id="KW-0862">Zinc</keyword>
<dbReference type="PANTHER" id="PTHR46753">
    <property type="entry name" value="FYVE AND COILED-COIL DOMAIN-CONTAINING PROTEIN 1"/>
    <property type="match status" value="1"/>
</dbReference>
<dbReference type="InterPro" id="IPR047337">
    <property type="entry name" value="FYVE_FYCO1"/>
</dbReference>
<dbReference type="InterPro" id="IPR000306">
    <property type="entry name" value="Znf_FYVE"/>
</dbReference>
<gene>
    <name evidence="7" type="ORF">fugu_005572</name>
</gene>
<dbReference type="InterPro" id="IPR013083">
    <property type="entry name" value="Znf_RING/FYVE/PHD"/>
</dbReference>
<evidence type="ECO:0000256" key="4">
    <source>
        <dbReference type="PROSITE-ProRule" id="PRU00091"/>
    </source>
</evidence>
<organism evidence="7 8">
    <name type="scientific">Takifugu bimaculatus</name>
    <dbReference type="NCBI Taxonomy" id="433685"/>
    <lineage>
        <taxon>Eukaryota</taxon>
        <taxon>Metazoa</taxon>
        <taxon>Chordata</taxon>
        <taxon>Craniata</taxon>
        <taxon>Vertebrata</taxon>
        <taxon>Euteleostomi</taxon>
        <taxon>Actinopterygii</taxon>
        <taxon>Neopterygii</taxon>
        <taxon>Teleostei</taxon>
        <taxon>Neoteleostei</taxon>
        <taxon>Acanthomorphata</taxon>
        <taxon>Eupercaria</taxon>
        <taxon>Tetraodontiformes</taxon>
        <taxon>Tetradontoidea</taxon>
        <taxon>Tetraodontidae</taxon>
        <taxon>Takifugu</taxon>
    </lineage>
</organism>
<dbReference type="GO" id="GO:0005764">
    <property type="term" value="C:lysosome"/>
    <property type="evidence" value="ECO:0007669"/>
    <property type="project" value="TreeGrafter"/>
</dbReference>
<evidence type="ECO:0000256" key="2">
    <source>
        <dbReference type="ARBA" id="ARBA00022771"/>
    </source>
</evidence>
<feature type="domain" description="FYVE-type" evidence="6">
    <location>
        <begin position="52"/>
        <end position="110"/>
    </location>
</feature>
<dbReference type="SUPFAM" id="SSF57903">
    <property type="entry name" value="FYVE/PHD zinc finger"/>
    <property type="match status" value="1"/>
</dbReference>
<dbReference type="SUPFAM" id="SSF101576">
    <property type="entry name" value="Supernatant protein factor (SPF), C-terminal domain"/>
    <property type="match status" value="1"/>
</dbReference>
<dbReference type="GO" id="GO:0008270">
    <property type="term" value="F:zinc ion binding"/>
    <property type="evidence" value="ECO:0007669"/>
    <property type="project" value="UniProtKB-KW"/>
</dbReference>
<dbReference type="Gene3D" id="3.30.40.10">
    <property type="entry name" value="Zinc/RING finger domain, C3HC4 (zinc finger)"/>
    <property type="match status" value="1"/>
</dbReference>
<feature type="compositionally biased region" description="Pro residues" evidence="5">
    <location>
        <begin position="126"/>
        <end position="146"/>
    </location>
</feature>
<dbReference type="EMBL" id="SWLE01000019">
    <property type="protein sequence ID" value="TNM87351.1"/>
    <property type="molecule type" value="Genomic_DNA"/>
</dbReference>
<dbReference type="InterPro" id="IPR036598">
    <property type="entry name" value="GOLD_dom_sf"/>
</dbReference>
<proteinExistence type="predicted"/>
<dbReference type="InterPro" id="IPR011011">
    <property type="entry name" value="Znf_FYVE_PHD"/>
</dbReference>
<dbReference type="PANTHER" id="PTHR46753:SF2">
    <property type="entry name" value="FYVE AND COILED-COIL DOMAIN-CONTAINING PROTEIN 1"/>
    <property type="match status" value="1"/>
</dbReference>
<dbReference type="PROSITE" id="PS50178">
    <property type="entry name" value="ZF_FYVE"/>
    <property type="match status" value="1"/>
</dbReference>
<reference evidence="7 8" key="1">
    <citation type="submission" date="2019-04" db="EMBL/GenBank/DDBJ databases">
        <title>The sequence and de novo assembly of Takifugu bimaculatus genome using PacBio and Hi-C technologies.</title>
        <authorList>
            <person name="Xu P."/>
            <person name="Liu B."/>
            <person name="Zhou Z."/>
        </authorList>
    </citation>
    <scope>NUCLEOTIDE SEQUENCE [LARGE SCALE GENOMIC DNA]</scope>
    <source>
        <strain evidence="7">TB-2018</strain>
        <tissue evidence="7">Muscle</tissue>
    </source>
</reference>
<dbReference type="Gene3D" id="2.60.120.680">
    <property type="entry name" value="GOLD domain"/>
    <property type="match status" value="1"/>
</dbReference>
<evidence type="ECO:0000313" key="7">
    <source>
        <dbReference type="EMBL" id="TNM87351.1"/>
    </source>
</evidence>
<dbReference type="GO" id="GO:1901098">
    <property type="term" value="P:positive regulation of autophagosome maturation"/>
    <property type="evidence" value="ECO:0007669"/>
    <property type="project" value="TreeGrafter"/>
</dbReference>
<evidence type="ECO:0000256" key="3">
    <source>
        <dbReference type="ARBA" id="ARBA00022833"/>
    </source>
</evidence>
<dbReference type="Pfam" id="PF01363">
    <property type="entry name" value="FYVE"/>
    <property type="match status" value="1"/>
</dbReference>
<dbReference type="Proteomes" id="UP000516260">
    <property type="component" value="Chromosome 6"/>
</dbReference>
<name>A0A4Z2B4S0_9TELE</name>
<protein>
    <recommendedName>
        <fullName evidence="6">FYVE-type domain-containing protein</fullName>
    </recommendedName>
</protein>
<dbReference type="GO" id="GO:0072383">
    <property type="term" value="P:plus-end-directed vesicle transport along microtubule"/>
    <property type="evidence" value="ECO:0007669"/>
    <property type="project" value="TreeGrafter"/>
</dbReference>
<dbReference type="GO" id="GO:0005770">
    <property type="term" value="C:late endosome"/>
    <property type="evidence" value="ECO:0007669"/>
    <property type="project" value="TreeGrafter"/>
</dbReference>
<dbReference type="SMART" id="SM00064">
    <property type="entry name" value="FYVE"/>
    <property type="match status" value="1"/>
</dbReference>
<keyword evidence="8" id="KW-1185">Reference proteome</keyword>
<evidence type="ECO:0000313" key="8">
    <source>
        <dbReference type="Proteomes" id="UP000516260"/>
    </source>
</evidence>
<dbReference type="AlphaFoldDB" id="A0A4Z2B4S0"/>
<evidence type="ECO:0000259" key="6">
    <source>
        <dbReference type="PROSITE" id="PS50178"/>
    </source>
</evidence>
<dbReference type="FunFam" id="3.30.40.10:FF:000341">
    <property type="entry name" value="FYVE and coiled-coil domain containing 1"/>
    <property type="match status" value="1"/>
</dbReference>
<keyword evidence="2 4" id="KW-0863">Zinc-finger</keyword>